<accession>A0A1H6A7B1</accession>
<reference evidence="4" key="1">
    <citation type="submission" date="2016-10" db="EMBL/GenBank/DDBJ databases">
        <authorList>
            <person name="Varghese N."/>
            <person name="Submissions S."/>
        </authorList>
    </citation>
    <scope>NUCLEOTIDE SEQUENCE [LARGE SCALE GENOMIC DNA]</scope>
    <source>
        <strain evidence="4">DSM 17298</strain>
    </source>
</reference>
<dbReference type="SUPFAM" id="SSF101874">
    <property type="entry name" value="YceI-like"/>
    <property type="match status" value="1"/>
</dbReference>
<proteinExistence type="predicted"/>
<dbReference type="PANTHER" id="PTHR34406">
    <property type="entry name" value="PROTEIN YCEI"/>
    <property type="match status" value="1"/>
</dbReference>
<protein>
    <submittedName>
        <fullName evidence="3">YceI-like domain-containing protein</fullName>
    </submittedName>
</protein>
<dbReference type="SMART" id="SM00867">
    <property type="entry name" value="YceI"/>
    <property type="match status" value="1"/>
</dbReference>
<dbReference type="RefSeq" id="WP_103926511.1">
    <property type="nucleotide sequence ID" value="NZ_FNVR01000038.1"/>
</dbReference>
<dbReference type="Proteomes" id="UP000236736">
    <property type="component" value="Unassembled WGS sequence"/>
</dbReference>
<dbReference type="OrthoDB" id="116832at2"/>
<dbReference type="EMBL" id="FNVR01000038">
    <property type="protein sequence ID" value="SEG44341.1"/>
    <property type="molecule type" value="Genomic_DNA"/>
</dbReference>
<feature type="chain" id="PRO_5009292339" evidence="1">
    <location>
        <begin position="19"/>
        <end position="180"/>
    </location>
</feature>
<evidence type="ECO:0000313" key="3">
    <source>
        <dbReference type="EMBL" id="SEG44341.1"/>
    </source>
</evidence>
<gene>
    <name evidence="3" type="ORF">SAMN03080598_03953</name>
</gene>
<dbReference type="AlphaFoldDB" id="A0A1H6A7B1"/>
<name>A0A1H6A7B1_9BACT</name>
<evidence type="ECO:0000259" key="2">
    <source>
        <dbReference type="SMART" id="SM00867"/>
    </source>
</evidence>
<evidence type="ECO:0000313" key="4">
    <source>
        <dbReference type="Proteomes" id="UP000236736"/>
    </source>
</evidence>
<dbReference type="PANTHER" id="PTHR34406:SF1">
    <property type="entry name" value="PROTEIN YCEI"/>
    <property type="match status" value="1"/>
</dbReference>
<evidence type="ECO:0000256" key="1">
    <source>
        <dbReference type="SAM" id="SignalP"/>
    </source>
</evidence>
<feature type="domain" description="Lipid/polyisoprenoid-binding YceI-like" evidence="2">
    <location>
        <begin position="20"/>
        <end position="179"/>
    </location>
</feature>
<dbReference type="InterPro" id="IPR007372">
    <property type="entry name" value="Lipid/polyisoprenoid-bd_YceI"/>
</dbReference>
<dbReference type="InterPro" id="IPR036761">
    <property type="entry name" value="TTHA0802/YceI-like_sf"/>
</dbReference>
<keyword evidence="4" id="KW-1185">Reference proteome</keyword>
<dbReference type="Pfam" id="PF04264">
    <property type="entry name" value="YceI"/>
    <property type="match status" value="1"/>
</dbReference>
<sequence length="180" mass="20266">MKILGFIAALFLSSVAFGQEFLTKNGEVTFLSKAPLNEFEGKSSLLNGLIDLDKNLLDFYVDLNTLKTGIGLRDSHMRENYLETDKFPFAEFTGKIDEKPNLQVGDRRSVKAVGTFKIHGVERDIEVLGYLTKLQNGKLELDASFDILLSDYKIPIPKLVFYELAEVQKVTIKATLTQKK</sequence>
<dbReference type="Gene3D" id="2.40.128.110">
    <property type="entry name" value="Lipid/polyisoprenoid-binding, YceI-like"/>
    <property type="match status" value="1"/>
</dbReference>
<dbReference type="STRING" id="1120964.GCA_001313265_06849"/>
<feature type="signal peptide" evidence="1">
    <location>
        <begin position="1"/>
        <end position="18"/>
    </location>
</feature>
<organism evidence="3 4">
    <name type="scientific">Algoriphagus boritolerans DSM 17298 = JCM 18970</name>
    <dbReference type="NCBI Taxonomy" id="1120964"/>
    <lineage>
        <taxon>Bacteria</taxon>
        <taxon>Pseudomonadati</taxon>
        <taxon>Bacteroidota</taxon>
        <taxon>Cytophagia</taxon>
        <taxon>Cytophagales</taxon>
        <taxon>Cyclobacteriaceae</taxon>
        <taxon>Algoriphagus</taxon>
    </lineage>
</organism>
<keyword evidence="1" id="KW-0732">Signal</keyword>